<dbReference type="RefSeq" id="WP_095721628.1">
    <property type="nucleotide sequence ID" value="NZ_NTFS01000089.1"/>
</dbReference>
<protein>
    <submittedName>
        <fullName evidence="1">Uncharacterized protein</fullName>
    </submittedName>
</protein>
<organism evidence="1 2">
    <name type="scientific">Brunnivagina elsteri CCALA 953</name>
    <dbReference type="NCBI Taxonomy" id="987040"/>
    <lineage>
        <taxon>Bacteria</taxon>
        <taxon>Bacillati</taxon>
        <taxon>Cyanobacteriota</taxon>
        <taxon>Cyanophyceae</taxon>
        <taxon>Nostocales</taxon>
        <taxon>Calotrichaceae</taxon>
        <taxon>Brunnivagina</taxon>
    </lineage>
</organism>
<dbReference type="EMBL" id="NTFS01000089">
    <property type="protein sequence ID" value="PAX56167.1"/>
    <property type="molecule type" value="Genomic_DNA"/>
</dbReference>
<comment type="caution">
    <text evidence="1">The sequence shown here is derived from an EMBL/GenBank/DDBJ whole genome shotgun (WGS) entry which is preliminary data.</text>
</comment>
<proteinExistence type="predicted"/>
<reference evidence="1 2" key="1">
    <citation type="submission" date="2017-08" db="EMBL/GenBank/DDBJ databases">
        <title>Draft genome sequence of filamentous cyanobacterium Calothrix elsteri CCALA 953.</title>
        <authorList>
            <person name="Gagunashvili A.N."/>
            <person name="Elster J."/>
            <person name="Andresson O.S."/>
        </authorList>
    </citation>
    <scope>NUCLEOTIDE SEQUENCE [LARGE SCALE GENOMIC DNA]</scope>
    <source>
        <strain evidence="1 2">CCALA 953</strain>
    </source>
</reference>
<gene>
    <name evidence="1" type="ORF">CK510_10380</name>
</gene>
<keyword evidence="2" id="KW-1185">Reference proteome</keyword>
<dbReference type="OrthoDB" id="505474at2"/>
<accession>A0A2A2TKG4</accession>
<dbReference type="Proteomes" id="UP000218238">
    <property type="component" value="Unassembled WGS sequence"/>
</dbReference>
<evidence type="ECO:0000313" key="1">
    <source>
        <dbReference type="EMBL" id="PAX56167.1"/>
    </source>
</evidence>
<evidence type="ECO:0000313" key="2">
    <source>
        <dbReference type="Proteomes" id="UP000218238"/>
    </source>
</evidence>
<name>A0A2A2TKG4_9CYAN</name>
<dbReference type="AlphaFoldDB" id="A0A2A2TKG4"/>
<sequence length="291" mass="33336">MSGSSVQEHFLDTSVMRSLLLATQAYRQYLESQLSSEPLYISNYVQMEIKRSYLINIISFYFVLRLDAINTIGDAIALWSNKFKGSELKAILQVIPQLFSTRQLNFSSPKDKEKALSLLVIYIKRFELIIRRKYQNCNDSTACARALVPLTIDLKNPVPDLKKFVLEFGDTKTCRSKCQIEDFLLVKYRSEVEQLVEVASQLPRNTNTRGFINIAKNLKEILVVGATACDCKRCEKIGDVVIALNTPRNFRLEHTDNSFDYLCPAIKQPHYKHPSENQVVMNPSIINLQQD</sequence>